<gene>
    <name evidence="3" type="ORF">IV203_035364</name>
</gene>
<evidence type="ECO:0000313" key="4">
    <source>
        <dbReference type="Proteomes" id="UP000693970"/>
    </source>
</evidence>
<feature type="region of interest" description="Disordered" evidence="1">
    <location>
        <begin position="101"/>
        <end position="165"/>
    </location>
</feature>
<feature type="region of interest" description="Disordered" evidence="1">
    <location>
        <begin position="433"/>
        <end position="477"/>
    </location>
</feature>
<organism evidence="3 4">
    <name type="scientific">Nitzschia inconspicua</name>
    <dbReference type="NCBI Taxonomy" id="303405"/>
    <lineage>
        <taxon>Eukaryota</taxon>
        <taxon>Sar</taxon>
        <taxon>Stramenopiles</taxon>
        <taxon>Ochrophyta</taxon>
        <taxon>Bacillariophyta</taxon>
        <taxon>Bacillariophyceae</taxon>
        <taxon>Bacillariophycidae</taxon>
        <taxon>Bacillariales</taxon>
        <taxon>Bacillariaceae</taxon>
        <taxon>Nitzschia</taxon>
    </lineage>
</organism>
<sequence length="477" mass="52325">MSTPTNHTSITSFFNECEPGPEGSQISLDSSIEDSNIFEHSAHSRYSALSNHIVGRSRAASGGQSLLGPLEEEQEGSEVHTIPSISISNNSSDAENKFVTSNIKTEIATPTTSSRNKKDTTNSTNHNNGGGILKTTRFSDGSCSTLPPPPPPPSNTCPITKGNKQQQQPFFKLAAPQPEQSSEKQQKRDEIPVLSVTKVLANAKSEETDSAFLTFFSNTTNTATNSVNPAATVPEISLAADPSQRTNATFGMIPGNVPSETLHTSNLRLNTDGGFQAREAERMAAWAIHIALIFFCGLVVASVLISFTVIRKYGFVALLGLMMMLVFVGFLAVFVDQTILSKNPNLRPIRQKIVAAVEATKGLLVEEYHLLIRDWNEHMLLTQGEERYRENEETNQYRRNGALPPPSVPHGRKRSKIFKLVKPFLGLKKKLFHRRQRRNHQQQPSAGVVAPETNTPSVSPHLQSQDYQPPVATTVMT</sequence>
<keyword evidence="2" id="KW-1133">Transmembrane helix</keyword>
<proteinExistence type="predicted"/>
<feature type="compositionally biased region" description="Pro residues" evidence="1">
    <location>
        <begin position="146"/>
        <end position="155"/>
    </location>
</feature>
<keyword evidence="2" id="KW-0472">Membrane</keyword>
<feature type="region of interest" description="Disordered" evidence="1">
    <location>
        <begin position="390"/>
        <end position="412"/>
    </location>
</feature>
<keyword evidence="4" id="KW-1185">Reference proteome</keyword>
<reference evidence="3" key="1">
    <citation type="journal article" date="2021" name="Sci. Rep.">
        <title>Diploid genomic architecture of Nitzschia inconspicua, an elite biomass production diatom.</title>
        <authorList>
            <person name="Oliver A."/>
            <person name="Podell S."/>
            <person name="Pinowska A."/>
            <person name="Traller J.C."/>
            <person name="Smith S.R."/>
            <person name="McClure R."/>
            <person name="Beliaev A."/>
            <person name="Bohutskyi P."/>
            <person name="Hill E.A."/>
            <person name="Rabines A."/>
            <person name="Zheng H."/>
            <person name="Allen L.Z."/>
            <person name="Kuo A."/>
            <person name="Grigoriev I.V."/>
            <person name="Allen A.E."/>
            <person name="Hazlebeck D."/>
            <person name="Allen E.E."/>
        </authorList>
    </citation>
    <scope>NUCLEOTIDE SEQUENCE</scope>
    <source>
        <strain evidence="3">Hildebrandi</strain>
    </source>
</reference>
<feature type="compositionally biased region" description="Polar residues" evidence="1">
    <location>
        <begin position="101"/>
        <end position="114"/>
    </location>
</feature>
<comment type="caution">
    <text evidence="3">The sequence shown here is derived from an EMBL/GenBank/DDBJ whole genome shotgun (WGS) entry which is preliminary data.</text>
</comment>
<feature type="compositionally biased region" description="Polar residues" evidence="1">
    <location>
        <begin position="452"/>
        <end position="467"/>
    </location>
</feature>
<feature type="compositionally biased region" description="Polar residues" evidence="1">
    <location>
        <begin position="1"/>
        <end position="14"/>
    </location>
</feature>
<name>A0A9K3PUH6_9STRA</name>
<keyword evidence="2" id="KW-0812">Transmembrane</keyword>
<protein>
    <submittedName>
        <fullName evidence="3">Uncharacterized protein</fullName>
    </submittedName>
</protein>
<dbReference type="AlphaFoldDB" id="A0A9K3PUH6"/>
<evidence type="ECO:0000256" key="1">
    <source>
        <dbReference type="SAM" id="MobiDB-lite"/>
    </source>
</evidence>
<feature type="transmembrane region" description="Helical" evidence="2">
    <location>
        <begin position="286"/>
        <end position="307"/>
    </location>
</feature>
<feature type="compositionally biased region" description="Polar residues" evidence="1">
    <location>
        <begin position="156"/>
        <end position="165"/>
    </location>
</feature>
<reference evidence="3" key="2">
    <citation type="submission" date="2021-04" db="EMBL/GenBank/DDBJ databases">
        <authorList>
            <person name="Podell S."/>
        </authorList>
    </citation>
    <scope>NUCLEOTIDE SEQUENCE</scope>
    <source>
        <strain evidence="3">Hildebrandi</strain>
    </source>
</reference>
<dbReference type="OrthoDB" id="10573706at2759"/>
<evidence type="ECO:0000313" key="3">
    <source>
        <dbReference type="EMBL" id="KAG7360265.1"/>
    </source>
</evidence>
<feature type="compositionally biased region" description="Polar residues" evidence="1">
    <location>
        <begin position="136"/>
        <end position="145"/>
    </location>
</feature>
<evidence type="ECO:0000256" key="2">
    <source>
        <dbReference type="SAM" id="Phobius"/>
    </source>
</evidence>
<accession>A0A9K3PUH6</accession>
<feature type="region of interest" description="Disordered" evidence="1">
    <location>
        <begin position="58"/>
        <end position="78"/>
    </location>
</feature>
<feature type="transmembrane region" description="Helical" evidence="2">
    <location>
        <begin position="313"/>
        <end position="335"/>
    </location>
</feature>
<dbReference type="EMBL" id="JAGRRH010000013">
    <property type="protein sequence ID" value="KAG7360265.1"/>
    <property type="molecule type" value="Genomic_DNA"/>
</dbReference>
<dbReference type="Proteomes" id="UP000693970">
    <property type="component" value="Unassembled WGS sequence"/>
</dbReference>
<feature type="region of interest" description="Disordered" evidence="1">
    <location>
        <begin position="1"/>
        <end position="28"/>
    </location>
</feature>